<dbReference type="InterPro" id="IPR001155">
    <property type="entry name" value="OxRdtase_FMN_N"/>
</dbReference>
<evidence type="ECO:0000259" key="2">
    <source>
        <dbReference type="Pfam" id="PF01494"/>
    </source>
</evidence>
<gene>
    <name evidence="3" type="ORF">GCM10010923_21440</name>
</gene>
<dbReference type="SUPFAM" id="SSF51905">
    <property type="entry name" value="FAD/NAD(P)-binding domain"/>
    <property type="match status" value="1"/>
</dbReference>
<feature type="domain" description="NADH:flavin oxidoreductase/NADH oxidase N-terminal" evidence="1">
    <location>
        <begin position="401"/>
        <end position="738"/>
    </location>
</feature>
<protein>
    <submittedName>
        <fullName evidence="3">NADH:flavin oxidoreductase</fullName>
    </submittedName>
</protein>
<keyword evidence="4" id="KW-1185">Reference proteome</keyword>
<evidence type="ECO:0000313" key="4">
    <source>
        <dbReference type="Proteomes" id="UP000603317"/>
    </source>
</evidence>
<dbReference type="PANTHER" id="PTHR43303:SF3">
    <property type="entry name" value="BLR3436 PROTEIN"/>
    <property type="match status" value="1"/>
</dbReference>
<proteinExistence type="predicted"/>
<dbReference type="EMBL" id="BMID01000001">
    <property type="protein sequence ID" value="GGA10585.1"/>
    <property type="molecule type" value="Genomic_DNA"/>
</dbReference>
<evidence type="ECO:0000259" key="1">
    <source>
        <dbReference type="Pfam" id="PF00724"/>
    </source>
</evidence>
<dbReference type="Pfam" id="PF01494">
    <property type="entry name" value="FAD_binding_3"/>
    <property type="match status" value="1"/>
</dbReference>
<accession>A0ABQ1FFB3</accession>
<dbReference type="Proteomes" id="UP000603317">
    <property type="component" value="Unassembled WGS sequence"/>
</dbReference>
<dbReference type="InterPro" id="IPR036188">
    <property type="entry name" value="FAD/NAD-bd_sf"/>
</dbReference>
<dbReference type="CDD" id="cd02932">
    <property type="entry name" value="OYE_YqiM_FMN"/>
    <property type="match status" value="1"/>
</dbReference>
<name>A0ABQ1FFB3_9SPHN</name>
<dbReference type="InterPro" id="IPR002938">
    <property type="entry name" value="FAD-bd"/>
</dbReference>
<dbReference type="Gene3D" id="3.30.9.20">
    <property type="match status" value="1"/>
</dbReference>
<feature type="domain" description="FAD-binding" evidence="2">
    <location>
        <begin position="10"/>
        <end position="326"/>
    </location>
</feature>
<dbReference type="PANTHER" id="PTHR43303">
    <property type="entry name" value="NADPH DEHYDROGENASE C23G7.10C-RELATED"/>
    <property type="match status" value="1"/>
</dbReference>
<organism evidence="3 4">
    <name type="scientific">Blastomonas marina</name>
    <dbReference type="NCBI Taxonomy" id="1867408"/>
    <lineage>
        <taxon>Bacteria</taxon>
        <taxon>Pseudomonadati</taxon>
        <taxon>Pseudomonadota</taxon>
        <taxon>Alphaproteobacteria</taxon>
        <taxon>Sphingomonadales</taxon>
        <taxon>Sphingomonadaceae</taxon>
        <taxon>Blastomonas</taxon>
    </lineage>
</organism>
<dbReference type="Gene3D" id="3.20.20.70">
    <property type="entry name" value="Aldolase class I"/>
    <property type="match status" value="1"/>
</dbReference>
<dbReference type="Gene3D" id="3.50.50.60">
    <property type="entry name" value="FAD/NAD(P)-binding domain"/>
    <property type="match status" value="1"/>
</dbReference>
<dbReference type="NCBIfam" id="NF006101">
    <property type="entry name" value="PRK08255.1"/>
    <property type="match status" value="1"/>
</dbReference>
<evidence type="ECO:0000313" key="3">
    <source>
        <dbReference type="EMBL" id="GGA10585.1"/>
    </source>
</evidence>
<dbReference type="PRINTS" id="PR00420">
    <property type="entry name" value="RNGMNOXGNASE"/>
</dbReference>
<dbReference type="SUPFAM" id="SSF51395">
    <property type="entry name" value="FMN-linked oxidoreductases"/>
    <property type="match status" value="1"/>
</dbReference>
<comment type="caution">
    <text evidence="3">The sequence shown here is derived from an EMBL/GenBank/DDBJ whole genome shotgun (WGS) entry which is preliminary data.</text>
</comment>
<dbReference type="RefSeq" id="WP_188642676.1">
    <property type="nucleotide sequence ID" value="NZ_BMID01000001.1"/>
</dbReference>
<dbReference type="InterPro" id="IPR013785">
    <property type="entry name" value="Aldolase_TIM"/>
</dbReference>
<reference evidence="4" key="1">
    <citation type="journal article" date="2019" name="Int. J. Syst. Evol. Microbiol.">
        <title>The Global Catalogue of Microorganisms (GCM) 10K type strain sequencing project: providing services to taxonomists for standard genome sequencing and annotation.</title>
        <authorList>
            <consortium name="The Broad Institute Genomics Platform"/>
            <consortium name="The Broad Institute Genome Sequencing Center for Infectious Disease"/>
            <person name="Wu L."/>
            <person name="Ma J."/>
        </authorList>
    </citation>
    <scope>NUCLEOTIDE SEQUENCE [LARGE SCALE GENOMIC DNA]</scope>
    <source>
        <strain evidence="4">CGMCC 1.15297</strain>
    </source>
</reference>
<dbReference type="Pfam" id="PF00724">
    <property type="entry name" value="Oxidored_FMN"/>
    <property type="match status" value="1"/>
</dbReference>
<dbReference type="InterPro" id="IPR044152">
    <property type="entry name" value="YqjM-like"/>
</dbReference>
<sequence length="771" mass="85878">MERGGKRSRSVAICGGGPAGLYAAISLKLRDPDCAITVFERNRPDDTFGWGVVLSEETLENLAANDSVSAAAIRDHFAYWDDIAVVRGDSRIVSTGHGFCGIGRQRLLTILQQRALELGVEMDFESEVEDVASMMREYDLVIAADGVNSRVRERFAEVFRPEIEMRANKFVWLGTHQKFDDAFTFIFEETEHGWVWAHAYQFDDDTATFIVECSEATWDAFGFGAMDREQSVATCEAIFTDHLGGHALISNAKHLRGGGWLSFPRVLCERWHHENLVLLGDAAATAHFSIGSGTKLAMESAIALADLLQDEPDLECAFATYEEERRVEVLKLQSAARNSCEWFEEVERYLKLEPMQFAYSLLTRSQRISHENLRLRDARWLGEAEGWFHRQAGSNATRAPMFAPFQLRGMHLANRVVVSPMAQYKAVNGCPTDWHFAHYAERAKGGAGLVYTEMTCVSPEGRITPGCPGLYAPEHEAAWKRLTDFVHAETGAKICAQLGHSGPKGSTQLGWEEMDAPLAEGNWPLLSASAVPWSDRNQVPKPMDRADMDMVRDQFVAAVQMAERAGFDMIELHMAHGYLLSSFITPLTNCRDDEYGGSLENRMRFPLEVFAAVRAVWPESKPISVRISANDWVGEEGVTPEEAVAIAAMLQEAGVDICDVSAGQTSTRADPVYGRMFQTPFSDRIRNETGMATMAVGNIYEPDHVNSILLAGRADLVCLARPHLSDPYWTLHAAAELDDRSVAWPDPYLAGRDQLYRLAEKERLAAEEFKA</sequence>